<evidence type="ECO:0000256" key="1">
    <source>
        <dbReference type="SAM" id="SignalP"/>
    </source>
</evidence>
<protein>
    <recommendedName>
        <fullName evidence="4">Cytochrome C</fullName>
    </recommendedName>
</protein>
<keyword evidence="1" id="KW-0732">Signal</keyword>
<dbReference type="RefSeq" id="WP_149498292.1">
    <property type="nucleotide sequence ID" value="NZ_CP141221.1"/>
</dbReference>
<dbReference type="InterPro" id="IPR010980">
    <property type="entry name" value="Cyt_c/b562"/>
</dbReference>
<sequence length="124" mass="13602">MVQKSFSLALVAAFASLTVYMPVLAAEESDEPKYTIKQVMKEAFKGPLVKKVVAGDASDEEVKKLHEMMVAMTKNTPKKGDEESWKKLTTALVKAAEAVKEDKEDGVAMLKKASNCKACHSEHK</sequence>
<organism evidence="2 3">
    <name type="scientific">Roseiconus lacunae</name>
    <dbReference type="NCBI Taxonomy" id="2605694"/>
    <lineage>
        <taxon>Bacteria</taxon>
        <taxon>Pseudomonadati</taxon>
        <taxon>Planctomycetota</taxon>
        <taxon>Planctomycetia</taxon>
        <taxon>Pirellulales</taxon>
        <taxon>Pirellulaceae</taxon>
        <taxon>Roseiconus</taxon>
    </lineage>
</organism>
<name>A0ABT7PKT3_9BACT</name>
<dbReference type="EMBL" id="JASZZN010000011">
    <property type="protein sequence ID" value="MDM4016901.1"/>
    <property type="molecule type" value="Genomic_DNA"/>
</dbReference>
<accession>A0ABT7PKT3</accession>
<evidence type="ECO:0000313" key="2">
    <source>
        <dbReference type="EMBL" id="MDM4016901.1"/>
    </source>
</evidence>
<reference evidence="2 3" key="1">
    <citation type="submission" date="2023-06" db="EMBL/GenBank/DDBJ databases">
        <title>Roseiconus lacunae JC819 isolated from Gulf of Mannar region, Tamil Nadu.</title>
        <authorList>
            <person name="Pk S."/>
            <person name="Ch S."/>
            <person name="Ch V.R."/>
        </authorList>
    </citation>
    <scope>NUCLEOTIDE SEQUENCE [LARGE SCALE GENOMIC DNA]</scope>
    <source>
        <strain evidence="2 3">JC819</strain>
    </source>
</reference>
<evidence type="ECO:0000313" key="3">
    <source>
        <dbReference type="Proteomes" id="UP001239462"/>
    </source>
</evidence>
<proteinExistence type="predicted"/>
<evidence type="ECO:0008006" key="4">
    <source>
        <dbReference type="Google" id="ProtNLM"/>
    </source>
</evidence>
<feature type="chain" id="PRO_5045094142" description="Cytochrome C" evidence="1">
    <location>
        <begin position="26"/>
        <end position="124"/>
    </location>
</feature>
<gene>
    <name evidence="2" type="ORF">QTN89_15750</name>
</gene>
<dbReference type="SUPFAM" id="SSF47175">
    <property type="entry name" value="Cytochromes"/>
    <property type="match status" value="1"/>
</dbReference>
<feature type="signal peptide" evidence="1">
    <location>
        <begin position="1"/>
        <end position="25"/>
    </location>
</feature>
<dbReference type="Proteomes" id="UP001239462">
    <property type="component" value="Unassembled WGS sequence"/>
</dbReference>
<comment type="caution">
    <text evidence="2">The sequence shown here is derived from an EMBL/GenBank/DDBJ whole genome shotgun (WGS) entry which is preliminary data.</text>
</comment>
<keyword evidence="3" id="KW-1185">Reference proteome</keyword>